<dbReference type="PANTHER" id="PTHR43721">
    <property type="entry name" value="ELONGATION FACTOR TU-RELATED"/>
    <property type="match status" value="1"/>
</dbReference>
<dbReference type="GO" id="GO:0001514">
    <property type="term" value="P:selenocysteine incorporation"/>
    <property type="evidence" value="ECO:0007669"/>
    <property type="project" value="TreeGrafter"/>
</dbReference>
<dbReference type="NCBIfam" id="TIGR00231">
    <property type="entry name" value="small_GTP"/>
    <property type="match status" value="1"/>
</dbReference>
<dbReference type="InterPro" id="IPR000795">
    <property type="entry name" value="T_Tr_GTP-bd_dom"/>
</dbReference>
<evidence type="ECO:0000313" key="3">
    <source>
        <dbReference type="Proteomes" id="UP000005237"/>
    </source>
</evidence>
<feature type="domain" description="Tr-type G" evidence="1">
    <location>
        <begin position="23"/>
        <end position="164"/>
    </location>
</feature>
<dbReference type="InterPro" id="IPR050055">
    <property type="entry name" value="EF-Tu_GTPase"/>
</dbReference>
<protein>
    <submittedName>
        <fullName evidence="2">Tr-type G domain-containing protein</fullName>
    </submittedName>
</protein>
<dbReference type="PROSITE" id="PS51722">
    <property type="entry name" value="G_TR_2"/>
    <property type="match status" value="1"/>
</dbReference>
<dbReference type="Gene3D" id="3.40.50.300">
    <property type="entry name" value="P-loop containing nucleotide triphosphate hydrolases"/>
    <property type="match status" value="1"/>
</dbReference>
<dbReference type="EnsemblMetazoa" id="CJA26307b.1">
    <property type="protein sequence ID" value="CJA26307b.1"/>
    <property type="gene ID" value="WBGene00181879"/>
</dbReference>
<name>A0A8R1E6M2_CAEJA</name>
<reference evidence="2" key="2">
    <citation type="submission" date="2022-06" db="UniProtKB">
        <authorList>
            <consortium name="EnsemblMetazoa"/>
        </authorList>
    </citation>
    <scope>IDENTIFICATION</scope>
    <source>
        <strain evidence="2">DF5081</strain>
    </source>
</reference>
<proteinExistence type="predicted"/>
<dbReference type="SUPFAM" id="SSF52540">
    <property type="entry name" value="P-loop containing nucleoside triphosphate hydrolases"/>
    <property type="match status" value="1"/>
</dbReference>
<dbReference type="PRINTS" id="PR00315">
    <property type="entry name" value="ELONGATNFCT"/>
</dbReference>
<dbReference type="InterPro" id="IPR005225">
    <property type="entry name" value="Small_GTP-bd"/>
</dbReference>
<dbReference type="Proteomes" id="UP000005237">
    <property type="component" value="Unassembled WGS sequence"/>
</dbReference>
<sequence>MIITEPLLSPGSLVQMTSQPSTSSSLNCGILGHVDSGKTTLTRRIADMGSTSAFDAHAVTDIRRNTLDLGFSTMEIGGRRLALIDCPGHSRLIRAVLAASTVFDMAIVVIDAISGIQPQTAEHLLLASLFCPHRLILVLNKIDLAAEKNVKVCIFDMFITRSYI</sequence>
<dbReference type="AlphaFoldDB" id="A0A8R1E6M2"/>
<keyword evidence="3" id="KW-1185">Reference proteome</keyword>
<dbReference type="Pfam" id="PF00009">
    <property type="entry name" value="GTP_EFTU"/>
    <property type="match status" value="1"/>
</dbReference>
<dbReference type="PANTHER" id="PTHR43721:SF11">
    <property type="entry name" value="SELENOCYSTEINE-SPECIFIC ELONGATION FACTOR"/>
    <property type="match status" value="1"/>
</dbReference>
<accession>A0A8R1E6M2</accession>
<dbReference type="GO" id="GO:0003746">
    <property type="term" value="F:translation elongation factor activity"/>
    <property type="evidence" value="ECO:0007669"/>
    <property type="project" value="TreeGrafter"/>
</dbReference>
<evidence type="ECO:0000313" key="2">
    <source>
        <dbReference type="EnsemblMetazoa" id="CJA26307b.1"/>
    </source>
</evidence>
<organism evidence="2 3">
    <name type="scientific">Caenorhabditis japonica</name>
    <dbReference type="NCBI Taxonomy" id="281687"/>
    <lineage>
        <taxon>Eukaryota</taxon>
        <taxon>Metazoa</taxon>
        <taxon>Ecdysozoa</taxon>
        <taxon>Nematoda</taxon>
        <taxon>Chromadorea</taxon>
        <taxon>Rhabditida</taxon>
        <taxon>Rhabditina</taxon>
        <taxon>Rhabditomorpha</taxon>
        <taxon>Rhabditoidea</taxon>
        <taxon>Rhabditidae</taxon>
        <taxon>Peloderinae</taxon>
        <taxon>Caenorhabditis</taxon>
    </lineage>
</organism>
<dbReference type="InterPro" id="IPR027417">
    <property type="entry name" value="P-loop_NTPase"/>
</dbReference>
<dbReference type="GO" id="GO:0003924">
    <property type="term" value="F:GTPase activity"/>
    <property type="evidence" value="ECO:0007669"/>
    <property type="project" value="InterPro"/>
</dbReference>
<dbReference type="GO" id="GO:0005525">
    <property type="term" value="F:GTP binding"/>
    <property type="evidence" value="ECO:0007669"/>
    <property type="project" value="InterPro"/>
</dbReference>
<reference evidence="3" key="1">
    <citation type="submission" date="2010-08" db="EMBL/GenBank/DDBJ databases">
        <authorList>
            <consortium name="Caenorhabditis japonica Sequencing Consortium"/>
            <person name="Wilson R.K."/>
        </authorList>
    </citation>
    <scope>NUCLEOTIDE SEQUENCE [LARGE SCALE GENOMIC DNA]</scope>
    <source>
        <strain evidence="3">DF5081</strain>
    </source>
</reference>
<evidence type="ECO:0000259" key="1">
    <source>
        <dbReference type="PROSITE" id="PS51722"/>
    </source>
</evidence>